<keyword evidence="5 10" id="KW-0472">Membrane</keyword>
<dbReference type="Gene3D" id="2.60.40.10">
    <property type="entry name" value="Immunoglobulins"/>
    <property type="match status" value="1"/>
</dbReference>
<reference evidence="12" key="2">
    <citation type="submission" date="2025-08" db="UniProtKB">
        <authorList>
            <consortium name="Ensembl"/>
        </authorList>
    </citation>
    <scope>IDENTIFICATION</scope>
</reference>
<dbReference type="SUPFAM" id="SSF48726">
    <property type="entry name" value="Immunoglobulin"/>
    <property type="match status" value="1"/>
</dbReference>
<keyword evidence="4 10" id="KW-1133">Transmembrane helix</keyword>
<evidence type="ECO:0000256" key="5">
    <source>
        <dbReference type="ARBA" id="ARBA00023136"/>
    </source>
</evidence>
<feature type="signal peptide" evidence="11">
    <location>
        <begin position="1"/>
        <end position="17"/>
    </location>
</feature>
<dbReference type="InterPro" id="IPR040216">
    <property type="entry name" value="CTLA4/CD28"/>
</dbReference>
<evidence type="ECO:0000313" key="13">
    <source>
        <dbReference type="Proteomes" id="UP000694558"/>
    </source>
</evidence>
<keyword evidence="8" id="KW-0393">Immunoglobulin domain</keyword>
<evidence type="ECO:0000256" key="3">
    <source>
        <dbReference type="ARBA" id="ARBA00022729"/>
    </source>
</evidence>
<reference evidence="12" key="1">
    <citation type="submission" date="2023-05" db="EMBL/GenBank/DDBJ databases">
        <title>High-quality long-read genome of Scophthalmus maximus.</title>
        <authorList>
            <person name="Lien S."/>
            <person name="Martinez P."/>
        </authorList>
    </citation>
    <scope>NUCLEOTIDE SEQUENCE [LARGE SCALE GENOMIC DNA]</scope>
</reference>
<dbReference type="GeneTree" id="ENSGT00940000174369"/>
<keyword evidence="7" id="KW-0325">Glycoprotein</keyword>
<dbReference type="InterPro" id="IPR036179">
    <property type="entry name" value="Ig-like_dom_sf"/>
</dbReference>
<dbReference type="GO" id="GO:0042129">
    <property type="term" value="P:regulation of T cell proliferation"/>
    <property type="evidence" value="ECO:0007669"/>
    <property type="project" value="InterPro"/>
</dbReference>
<evidence type="ECO:0000256" key="10">
    <source>
        <dbReference type="SAM" id="Phobius"/>
    </source>
</evidence>
<keyword evidence="3 11" id="KW-0732">Signal</keyword>
<evidence type="ECO:0000256" key="7">
    <source>
        <dbReference type="ARBA" id="ARBA00023180"/>
    </source>
</evidence>
<dbReference type="Proteomes" id="UP000694558">
    <property type="component" value="Chromosome 14"/>
</dbReference>
<dbReference type="PANTHER" id="PTHR11494:SF8">
    <property type="entry name" value="CYTOTOXIC T-LYMPHOCYTE PROTEIN 4"/>
    <property type="match status" value="1"/>
</dbReference>
<feature type="transmembrane region" description="Helical" evidence="10">
    <location>
        <begin position="197"/>
        <end position="218"/>
    </location>
</feature>
<evidence type="ECO:0008006" key="14">
    <source>
        <dbReference type="Google" id="ProtNLM"/>
    </source>
</evidence>
<dbReference type="InterPro" id="IPR013783">
    <property type="entry name" value="Ig-like_fold"/>
</dbReference>
<dbReference type="PANTHER" id="PTHR11494">
    <property type="entry name" value="CYTOTOXIC T-LYMPHOCYTE PROTEIN"/>
    <property type="match status" value="1"/>
</dbReference>
<accession>A0A8D3DHT0</accession>
<proteinExistence type="predicted"/>
<dbReference type="GO" id="GO:0050852">
    <property type="term" value="P:T cell receptor signaling pathway"/>
    <property type="evidence" value="ECO:0007669"/>
    <property type="project" value="TreeGrafter"/>
</dbReference>
<organism evidence="12 13">
    <name type="scientific">Scophthalmus maximus</name>
    <name type="common">Turbot</name>
    <name type="synonym">Psetta maxima</name>
    <dbReference type="NCBI Taxonomy" id="52904"/>
    <lineage>
        <taxon>Eukaryota</taxon>
        <taxon>Metazoa</taxon>
        <taxon>Chordata</taxon>
        <taxon>Craniata</taxon>
        <taxon>Vertebrata</taxon>
        <taxon>Euteleostomi</taxon>
        <taxon>Actinopterygii</taxon>
        <taxon>Neopterygii</taxon>
        <taxon>Teleostei</taxon>
        <taxon>Neoteleostei</taxon>
        <taxon>Acanthomorphata</taxon>
        <taxon>Carangaria</taxon>
        <taxon>Pleuronectiformes</taxon>
        <taxon>Pleuronectoidei</taxon>
        <taxon>Scophthalmidae</taxon>
        <taxon>Scophthalmus</taxon>
    </lineage>
</organism>
<dbReference type="GO" id="GO:0009897">
    <property type="term" value="C:external side of plasma membrane"/>
    <property type="evidence" value="ECO:0007669"/>
    <property type="project" value="TreeGrafter"/>
</dbReference>
<evidence type="ECO:0000256" key="4">
    <source>
        <dbReference type="ARBA" id="ARBA00022989"/>
    </source>
</evidence>
<evidence type="ECO:0000256" key="8">
    <source>
        <dbReference type="ARBA" id="ARBA00023319"/>
    </source>
</evidence>
<keyword evidence="2 10" id="KW-0812">Transmembrane</keyword>
<name>A0A8D3DHT0_SCOMX</name>
<evidence type="ECO:0000256" key="11">
    <source>
        <dbReference type="SAM" id="SignalP"/>
    </source>
</evidence>
<keyword evidence="6" id="KW-1015">Disulfide bond</keyword>
<feature type="chain" id="PRO_5034814017" description="Immunoglobulin V-set domain-containing protein" evidence="11">
    <location>
        <begin position="18"/>
        <end position="238"/>
    </location>
</feature>
<evidence type="ECO:0000313" key="12">
    <source>
        <dbReference type="Ensembl" id="ENSSMAP00000059089.1"/>
    </source>
</evidence>
<evidence type="ECO:0000256" key="1">
    <source>
        <dbReference type="ARBA" id="ARBA00004479"/>
    </source>
</evidence>
<feature type="region of interest" description="Disordered" evidence="9">
    <location>
        <begin position="139"/>
        <end position="192"/>
    </location>
</feature>
<sequence length="238" mass="26134">KSLSFSTFLCSLPVSSAVKVFQPYKASSSNGTARVRPTYPHPDPEHVRVTLLRGFHGDQEVCSTILHLPERRDTELEEEQVKCSARESEGAVVVTVSGLRAEDTDVYRCEIQILYPPPYLRLRGNGTLVHVSGQDDCGCPAKGPQREGAQREGAQREGAPERGGPREGAQREGPQREGPQREGALRRDEGEEGKEPVSAAVVVLVVLVTFVLVIIIFFQVRASLTRLVNISKSSEKFV</sequence>
<feature type="compositionally biased region" description="Basic and acidic residues" evidence="9">
    <location>
        <begin position="144"/>
        <end position="192"/>
    </location>
</feature>
<comment type="subcellular location">
    <subcellularLocation>
        <location evidence="1">Membrane</location>
        <topology evidence="1">Single-pass type I membrane protein</topology>
    </subcellularLocation>
</comment>
<protein>
    <recommendedName>
        <fullName evidence="14">Immunoglobulin V-set domain-containing protein</fullName>
    </recommendedName>
</protein>
<dbReference type="Ensembl" id="ENSSMAT00000061787.1">
    <property type="protein sequence ID" value="ENSSMAP00000059089.1"/>
    <property type="gene ID" value="ENSSMAG00000027027.1"/>
</dbReference>
<dbReference type="AlphaFoldDB" id="A0A8D3DHT0"/>
<evidence type="ECO:0000256" key="9">
    <source>
        <dbReference type="SAM" id="MobiDB-lite"/>
    </source>
</evidence>
<evidence type="ECO:0000256" key="2">
    <source>
        <dbReference type="ARBA" id="ARBA00022692"/>
    </source>
</evidence>
<evidence type="ECO:0000256" key="6">
    <source>
        <dbReference type="ARBA" id="ARBA00023157"/>
    </source>
</evidence>